<dbReference type="InterPro" id="IPR008983">
    <property type="entry name" value="Tumour_necrosis_fac-like_dom"/>
</dbReference>
<keyword evidence="5" id="KW-1015">Disulfide bond</keyword>
<evidence type="ECO:0000256" key="9">
    <source>
        <dbReference type="ARBA" id="ARBA00070142"/>
    </source>
</evidence>
<keyword evidence="3" id="KW-0372">Hormone</keyword>
<dbReference type="AlphaFoldDB" id="A0A9B0TSE0"/>
<dbReference type="CTD" id="151176"/>
<keyword evidence="4" id="KW-0732">Signal</keyword>
<evidence type="ECO:0000256" key="3">
    <source>
        <dbReference type="ARBA" id="ARBA00022702"/>
    </source>
</evidence>
<dbReference type="GeneID" id="102839854"/>
<evidence type="ECO:0000256" key="2">
    <source>
        <dbReference type="ARBA" id="ARBA00022525"/>
    </source>
</evidence>
<feature type="region of interest" description="Disordered" evidence="12">
    <location>
        <begin position="1"/>
        <end position="93"/>
    </location>
</feature>
<evidence type="ECO:0000256" key="11">
    <source>
        <dbReference type="ARBA" id="ARBA00082823"/>
    </source>
</evidence>
<dbReference type="PANTHER" id="PTHR24019">
    <property type="entry name" value="ADIPOLIN"/>
    <property type="match status" value="1"/>
</dbReference>
<evidence type="ECO:0000256" key="1">
    <source>
        <dbReference type="ARBA" id="ARBA00004613"/>
    </source>
</evidence>
<dbReference type="PROSITE" id="PS50871">
    <property type="entry name" value="C1Q"/>
    <property type="match status" value="1"/>
</dbReference>
<keyword evidence="14" id="KW-1185">Reference proteome</keyword>
<name>A0A9B0TSE0_CHRAS</name>
<dbReference type="InterPro" id="IPR052136">
    <property type="entry name" value="Adipolin/Erythroferrone-rel"/>
</dbReference>
<evidence type="ECO:0000259" key="13">
    <source>
        <dbReference type="PROSITE" id="PS50871"/>
    </source>
</evidence>
<evidence type="ECO:0000256" key="4">
    <source>
        <dbReference type="ARBA" id="ARBA00022729"/>
    </source>
</evidence>
<keyword evidence="7" id="KW-0379">Hydroxylation</keyword>
<dbReference type="FunFam" id="2.60.120.40:FF:000024">
    <property type="entry name" value="erythroferrone isoform X2"/>
    <property type="match status" value="1"/>
</dbReference>
<feature type="compositionally biased region" description="Basic and acidic residues" evidence="12">
    <location>
        <begin position="182"/>
        <end position="193"/>
    </location>
</feature>
<evidence type="ECO:0000313" key="15">
    <source>
        <dbReference type="RefSeq" id="XP_006866885.1"/>
    </source>
</evidence>
<evidence type="ECO:0000256" key="7">
    <source>
        <dbReference type="ARBA" id="ARBA00023278"/>
    </source>
</evidence>
<feature type="compositionally biased region" description="Polar residues" evidence="12">
    <location>
        <begin position="37"/>
        <end position="46"/>
    </location>
</feature>
<evidence type="ECO:0000256" key="12">
    <source>
        <dbReference type="SAM" id="MobiDB-lite"/>
    </source>
</evidence>
<keyword evidence="2" id="KW-0964">Secreted</keyword>
<protein>
    <recommendedName>
        <fullName evidence="9">Erythroferrone</fullName>
    </recommendedName>
    <alternativeName>
        <fullName evidence="11">Complement C1q tumor necrosis factor-related protein 15</fullName>
    </alternativeName>
    <alternativeName>
        <fullName evidence="10">Myonectin</fullName>
    </alternativeName>
</protein>
<reference evidence="15" key="1">
    <citation type="submission" date="2025-08" db="UniProtKB">
        <authorList>
            <consortium name="RefSeq"/>
        </authorList>
    </citation>
    <scope>IDENTIFICATION</scope>
    <source>
        <tissue evidence="15">Spleen</tissue>
    </source>
</reference>
<feature type="compositionally biased region" description="Basic and acidic residues" evidence="12">
    <location>
        <begin position="19"/>
        <end position="35"/>
    </location>
</feature>
<organism evidence="14 15">
    <name type="scientific">Chrysochloris asiatica</name>
    <name type="common">Cape golden mole</name>
    <dbReference type="NCBI Taxonomy" id="185453"/>
    <lineage>
        <taxon>Eukaryota</taxon>
        <taxon>Metazoa</taxon>
        <taxon>Chordata</taxon>
        <taxon>Craniata</taxon>
        <taxon>Vertebrata</taxon>
        <taxon>Euteleostomi</taxon>
        <taxon>Mammalia</taxon>
        <taxon>Eutheria</taxon>
        <taxon>Afrotheria</taxon>
        <taxon>Chrysochloridae</taxon>
        <taxon>Chrysochlorinae</taxon>
        <taxon>Chrysochloris</taxon>
    </lineage>
</organism>
<feature type="region of interest" description="Disordered" evidence="12">
    <location>
        <begin position="208"/>
        <end position="244"/>
    </location>
</feature>
<dbReference type="RefSeq" id="XP_006866885.1">
    <property type="nucleotide sequence ID" value="XM_006866823.1"/>
</dbReference>
<feature type="domain" description="C1q" evidence="13">
    <location>
        <begin position="309"/>
        <end position="464"/>
    </location>
</feature>
<feature type="region of interest" description="Disordered" evidence="12">
    <location>
        <begin position="98"/>
        <end position="117"/>
    </location>
</feature>
<comment type="similarity">
    <text evidence="8">Belongs to the adipolin/erythroferrone family.</text>
</comment>
<dbReference type="OrthoDB" id="6360045at2759"/>
<evidence type="ECO:0000313" key="14">
    <source>
        <dbReference type="Proteomes" id="UP000504623"/>
    </source>
</evidence>
<proteinExistence type="inferred from homology"/>
<accession>A0A9B0TSE0</accession>
<dbReference type="GO" id="GO:0005615">
    <property type="term" value="C:extracellular space"/>
    <property type="evidence" value="ECO:0007669"/>
    <property type="project" value="TreeGrafter"/>
</dbReference>
<feature type="compositionally biased region" description="Pro residues" evidence="12">
    <location>
        <begin position="231"/>
        <end position="244"/>
    </location>
</feature>
<dbReference type="InterPro" id="IPR001073">
    <property type="entry name" value="C1q_dom"/>
</dbReference>
<dbReference type="GO" id="GO:0045721">
    <property type="term" value="P:negative regulation of gluconeogenesis"/>
    <property type="evidence" value="ECO:0007669"/>
    <property type="project" value="TreeGrafter"/>
</dbReference>
<evidence type="ECO:0000256" key="6">
    <source>
        <dbReference type="ARBA" id="ARBA00023180"/>
    </source>
</evidence>
<sequence>MGLRARAGARTPGNSCYHGEGRSEGRKPGHREKGAQENWTSPSSCALNLEAKTMAFATGTPKRIRETEKGKPHITSPYPKSSYPPRPRLLFLPHPPRSRLLQRASDREGASRGAGWERVIRRGTGGLASRGDYQGDATTRMALRRPPAGARPLLVCGLLVAIAAGLGSPPPGNELPAGPGDSRVRPEATTERVHGIDPRDTWMLFVQQSDKGTNGKKRNRGQAKRLRLGLPGPPGPPGPQGPPGPIIPPEVLLREFQLLLKGAVRQRERAELEPCTRDPDSTTTAAEELEEREAAGLLALLTAPLGPGPPRVAAAFHGRLRRDTQLERRSLHELSLYHVPDAEGAFRRGPGLNLTSGQYTAPVSGFYAFAAALHLAIPEPPRRGPPRARDHLRLLICIQSRCQHNVSLETITGLECRSDRFTITLNGVLYLQAGQYASVFVDNSSGSSLTVRSGSRFSAILLGV</sequence>
<dbReference type="Proteomes" id="UP000504623">
    <property type="component" value="Unplaced"/>
</dbReference>
<dbReference type="GO" id="GO:0046628">
    <property type="term" value="P:positive regulation of insulin receptor signaling pathway"/>
    <property type="evidence" value="ECO:0007669"/>
    <property type="project" value="TreeGrafter"/>
</dbReference>
<evidence type="ECO:0000256" key="10">
    <source>
        <dbReference type="ARBA" id="ARBA00081312"/>
    </source>
</evidence>
<dbReference type="SUPFAM" id="SSF49842">
    <property type="entry name" value="TNF-like"/>
    <property type="match status" value="1"/>
</dbReference>
<feature type="compositionally biased region" description="Basic residues" evidence="12">
    <location>
        <begin position="214"/>
        <end position="227"/>
    </location>
</feature>
<comment type="subcellular location">
    <subcellularLocation>
        <location evidence="1">Secreted</location>
    </subcellularLocation>
</comment>
<evidence type="ECO:0000256" key="8">
    <source>
        <dbReference type="ARBA" id="ARBA00038198"/>
    </source>
</evidence>
<keyword evidence="6" id="KW-0325">Glycoprotein</keyword>
<dbReference type="GO" id="GO:0005179">
    <property type="term" value="F:hormone activity"/>
    <property type="evidence" value="ECO:0007669"/>
    <property type="project" value="UniProtKB-KW"/>
</dbReference>
<feature type="region of interest" description="Disordered" evidence="12">
    <location>
        <begin position="168"/>
        <end position="193"/>
    </location>
</feature>
<evidence type="ECO:0000256" key="5">
    <source>
        <dbReference type="ARBA" id="ARBA00023157"/>
    </source>
</evidence>
<gene>
    <name evidence="15" type="primary">FAM132B</name>
</gene>
<dbReference type="Gene3D" id="2.60.120.40">
    <property type="match status" value="1"/>
</dbReference>
<dbReference type="PANTHER" id="PTHR24019:SF11">
    <property type="entry name" value="ERYTHROFERRONE"/>
    <property type="match status" value="1"/>
</dbReference>
<dbReference type="GO" id="GO:0046326">
    <property type="term" value="P:positive regulation of D-glucose import"/>
    <property type="evidence" value="ECO:0007669"/>
    <property type="project" value="TreeGrafter"/>
</dbReference>